<feature type="region of interest" description="Disordered" evidence="1">
    <location>
        <begin position="518"/>
        <end position="569"/>
    </location>
</feature>
<proteinExistence type="predicted"/>
<feature type="region of interest" description="Disordered" evidence="1">
    <location>
        <begin position="613"/>
        <end position="730"/>
    </location>
</feature>
<accession>A0ABZ0P7W8</accession>
<dbReference type="PROSITE" id="PS50004">
    <property type="entry name" value="C2"/>
    <property type="match status" value="1"/>
</dbReference>
<evidence type="ECO:0000259" key="2">
    <source>
        <dbReference type="PROSITE" id="PS50004"/>
    </source>
</evidence>
<feature type="region of interest" description="Disordered" evidence="1">
    <location>
        <begin position="55"/>
        <end position="75"/>
    </location>
</feature>
<dbReference type="RefSeq" id="XP_023449846.2">
    <property type="nucleotide sequence ID" value="XM_023603969.2"/>
</dbReference>
<feature type="compositionally biased region" description="Basic and acidic residues" evidence="1">
    <location>
        <begin position="127"/>
        <end position="138"/>
    </location>
</feature>
<evidence type="ECO:0000313" key="4">
    <source>
        <dbReference type="Proteomes" id="UP001302367"/>
    </source>
</evidence>
<feature type="region of interest" description="Disordered" evidence="1">
    <location>
        <begin position="125"/>
        <end position="164"/>
    </location>
</feature>
<evidence type="ECO:0000313" key="3">
    <source>
        <dbReference type="EMBL" id="WPB08007.1"/>
    </source>
</evidence>
<organism evidence="3 4">
    <name type="scientific">Cercospora beticola</name>
    <name type="common">Sugarbeet leaf spot fungus</name>
    <dbReference type="NCBI Taxonomy" id="122368"/>
    <lineage>
        <taxon>Eukaryota</taxon>
        <taxon>Fungi</taxon>
        <taxon>Dikarya</taxon>
        <taxon>Ascomycota</taxon>
        <taxon>Pezizomycotina</taxon>
        <taxon>Dothideomycetes</taxon>
        <taxon>Dothideomycetidae</taxon>
        <taxon>Mycosphaerellales</taxon>
        <taxon>Mycosphaerellaceae</taxon>
        <taxon>Cercospora</taxon>
    </lineage>
</organism>
<feature type="compositionally biased region" description="Basic and acidic residues" evidence="1">
    <location>
        <begin position="613"/>
        <end position="629"/>
    </location>
</feature>
<protein>
    <recommendedName>
        <fullName evidence="2">C2 domain-containing protein</fullName>
    </recommendedName>
</protein>
<evidence type="ECO:0000256" key="1">
    <source>
        <dbReference type="SAM" id="MobiDB-lite"/>
    </source>
</evidence>
<dbReference type="InterPro" id="IPR035892">
    <property type="entry name" value="C2_domain_sf"/>
</dbReference>
<feature type="compositionally biased region" description="Basic and acidic residues" evidence="1">
    <location>
        <begin position="676"/>
        <end position="701"/>
    </location>
</feature>
<reference evidence="3 4" key="1">
    <citation type="submission" date="2023-09" db="EMBL/GenBank/DDBJ databases">
        <title>Complete-Gapless Cercospora beticola genome.</title>
        <authorList>
            <person name="Wyatt N.A."/>
            <person name="Spanner R.E."/>
            <person name="Bolton M.D."/>
        </authorList>
    </citation>
    <scope>NUCLEOTIDE SEQUENCE [LARGE SCALE GENOMIC DNA]</scope>
    <source>
        <strain evidence="3">Cb09-40</strain>
    </source>
</reference>
<dbReference type="InterPro" id="IPR000008">
    <property type="entry name" value="C2_dom"/>
</dbReference>
<feature type="compositionally biased region" description="Basic and acidic residues" evidence="1">
    <location>
        <begin position="55"/>
        <end position="67"/>
    </location>
</feature>
<dbReference type="PANTHER" id="PTHR47800">
    <property type="entry name" value="C2 DOMAIN-CONTAINING PROTEIN"/>
    <property type="match status" value="1"/>
</dbReference>
<feature type="domain" description="C2" evidence="2">
    <location>
        <begin position="153"/>
        <end position="283"/>
    </location>
</feature>
<dbReference type="SMART" id="SM00239">
    <property type="entry name" value="C2"/>
    <property type="match status" value="1"/>
</dbReference>
<dbReference type="Gene3D" id="2.60.40.150">
    <property type="entry name" value="C2 domain"/>
    <property type="match status" value="1"/>
</dbReference>
<dbReference type="Proteomes" id="UP001302367">
    <property type="component" value="Chromosome 9"/>
</dbReference>
<gene>
    <name evidence="3" type="ORF">RHO25_012671</name>
</gene>
<keyword evidence="4" id="KW-1185">Reference proteome</keyword>
<dbReference type="Pfam" id="PF00168">
    <property type="entry name" value="C2"/>
    <property type="match status" value="1"/>
</dbReference>
<dbReference type="GeneID" id="35434978"/>
<dbReference type="SUPFAM" id="SSF49562">
    <property type="entry name" value="C2 domain (Calcium/lipid-binding domain, CaLB)"/>
    <property type="match status" value="1"/>
</dbReference>
<dbReference type="PANTHER" id="PTHR47800:SF5">
    <property type="entry name" value="FER-1-LIKE PROTEIN 6"/>
    <property type="match status" value="1"/>
</dbReference>
<dbReference type="EMBL" id="CP134192">
    <property type="protein sequence ID" value="WPB08007.1"/>
    <property type="molecule type" value="Genomic_DNA"/>
</dbReference>
<name>A0ABZ0P7W8_CERBT</name>
<sequence length="730" mass="82389">MVESIQPAPCICLVQNSRRRFRFGGLQPVDMTPAFLPCTDVLIYSLPHQLSLIHDQQRDQQQRRAEEQAGNTAITTKMSRPSDIEDGVKHNIPGSTPKQLDEKAAVHGDLDPQDIHNDVAITNGRLNADDHDGVKQEEDAGAQRTQTAESKPGPSGGFDSIPIPKRPNGYTIKFTIHRAENLPIADINGFSSDPYCLSQLNTDTPMRHKEDPNLRWRTTTVRKNTEPTWEECWIVANVPASGFKLKIRIYDEDPADRDDLLGKVHISVPHLDETWQGIKSEEYKLLAHDGSIRAYALQGVTWCMRRTKRFRGSLFVSAEMVGRTAEDGQDGRLYTIGPCRWFRHHSPMLGRLANIKEPDEVSSNSQQNGKDKTKKQVQKYNFQANQVQLQGPVPAQLYHRYVEFKPWVSRMFTSSGLSGVLMGKALHHQHARVYNFSRSTVTGEFPEGPGPEMTQKFLDLVHYDEGGRIFTYVITLDALWRFTETGKEFSIDMLSKHTMHSDVSIYIAFSGEFFVRRLKHPDRPPPPDPVEGSSQSSAPSHGDNPEHPPNDFSGGPPEDEPPKDPKYYQLVIDNDSGTYRPNADLLPLLKKFLVKQLPGLHILTLDCNKDAERQQRMKKEQRERKKREGNQIIYRQGSRSSSISSSDIEDLDRMEADMEDEDAVAREHGPYSTAVKDAKLRNKTRLEKLRRDYIPEKKEKAGQQGGGVDNDEALQSASRPATSGGDVAKK</sequence>